<accession>A0A212JF61</accession>
<sequence>MDLHSGMPYWIIKNPLYDHFNPLTADYAVDVAIIGSGITGALTAHTLCAAGVQCCVIDKRTISTGSSAASTALLQYEIDELLCDMIDMTGEKTAVAAYTGCLQSIADLGEIFAGIGHDPEFKKVPSVFYANTRRDAEKLRKEYAVRKKFSLPVEFLGPEELRARFSLNAPAALVNEEAAQMDTYSGATALLRHNMKKYGLDVFSHTEITEWKKTSGGYRLTTGAGHTITCRFVVIAAGFEAGQFLPERVMNLTSTYALISEPLPPESLWPERSLIWETGDPYLYLRTTEQNRIIVGGEDEEFSNPVRRDKLLRSKVATLERKFRRLFPEIPFVTDMAWCGTFSSTKDGLPYIGPWPGDKRMLFALGYGGNGITFSMIAAQVLANTIQGIPDERITLFGFKRHT</sequence>
<evidence type="ECO:0000259" key="1">
    <source>
        <dbReference type="Pfam" id="PF01266"/>
    </source>
</evidence>
<feature type="domain" description="FAD dependent oxidoreductase" evidence="1">
    <location>
        <begin position="30"/>
        <end position="384"/>
    </location>
</feature>
<dbReference type="AlphaFoldDB" id="A0A212JF61"/>
<dbReference type="SUPFAM" id="SSF51905">
    <property type="entry name" value="FAD/NAD(P)-binding domain"/>
    <property type="match status" value="1"/>
</dbReference>
<proteinExistence type="predicted"/>
<dbReference type="InterPro" id="IPR006076">
    <property type="entry name" value="FAD-dep_OxRdtase"/>
</dbReference>
<dbReference type="PRINTS" id="PR00420">
    <property type="entry name" value="RNGMNOXGNASE"/>
</dbReference>
<dbReference type="GO" id="GO:0005737">
    <property type="term" value="C:cytoplasm"/>
    <property type="evidence" value="ECO:0007669"/>
    <property type="project" value="TreeGrafter"/>
</dbReference>
<dbReference type="PANTHER" id="PTHR13847:SF201">
    <property type="entry name" value="PUTATIBE OXIDOREDUCTASE"/>
    <property type="match status" value="1"/>
</dbReference>
<dbReference type="Gene3D" id="3.30.9.10">
    <property type="entry name" value="D-Amino Acid Oxidase, subunit A, domain 2"/>
    <property type="match status" value="1"/>
</dbReference>
<name>A0A212JF61_9DELT</name>
<dbReference type="Pfam" id="PF01266">
    <property type="entry name" value="DAO"/>
    <property type="match status" value="1"/>
</dbReference>
<gene>
    <name evidence="2" type="ORF">KL86DPRO_11325</name>
</gene>
<protein>
    <recommendedName>
        <fullName evidence="1">FAD dependent oxidoreductase domain-containing protein</fullName>
    </recommendedName>
</protein>
<evidence type="ECO:0000313" key="2">
    <source>
        <dbReference type="EMBL" id="SBV98068.1"/>
    </source>
</evidence>
<dbReference type="EMBL" id="FLUQ01000001">
    <property type="protein sequence ID" value="SBV98068.1"/>
    <property type="molecule type" value="Genomic_DNA"/>
</dbReference>
<dbReference type="Gene3D" id="3.50.50.60">
    <property type="entry name" value="FAD/NAD(P)-binding domain"/>
    <property type="match status" value="1"/>
</dbReference>
<dbReference type="InterPro" id="IPR036188">
    <property type="entry name" value="FAD/NAD-bd_sf"/>
</dbReference>
<organism evidence="2">
    <name type="scientific">uncultured delta proteobacterium</name>
    <dbReference type="NCBI Taxonomy" id="34034"/>
    <lineage>
        <taxon>Bacteria</taxon>
        <taxon>Deltaproteobacteria</taxon>
        <taxon>environmental samples</taxon>
    </lineage>
</organism>
<reference evidence="2" key="1">
    <citation type="submission" date="2016-04" db="EMBL/GenBank/DDBJ databases">
        <authorList>
            <person name="Evans L.H."/>
            <person name="Alamgir A."/>
            <person name="Owens N."/>
            <person name="Weber N.D."/>
            <person name="Virtaneva K."/>
            <person name="Barbian K."/>
            <person name="Babar A."/>
            <person name="Rosenke K."/>
        </authorList>
    </citation>
    <scope>NUCLEOTIDE SEQUENCE</scope>
    <source>
        <strain evidence="2">86</strain>
    </source>
</reference>
<dbReference type="PANTHER" id="PTHR13847">
    <property type="entry name" value="SARCOSINE DEHYDROGENASE-RELATED"/>
    <property type="match status" value="1"/>
</dbReference>